<reference evidence="6" key="1">
    <citation type="submission" date="2020-05" db="EMBL/GenBank/DDBJ databases">
        <authorList>
            <person name="Chiriac C."/>
            <person name="Salcher M."/>
            <person name="Ghai R."/>
            <person name="Kavagutti S V."/>
        </authorList>
    </citation>
    <scope>NUCLEOTIDE SEQUENCE</scope>
</reference>
<feature type="domain" description="HTH tetR-type" evidence="5">
    <location>
        <begin position="21"/>
        <end position="81"/>
    </location>
</feature>
<evidence type="ECO:0000259" key="5">
    <source>
        <dbReference type="PROSITE" id="PS50977"/>
    </source>
</evidence>
<evidence type="ECO:0000256" key="3">
    <source>
        <dbReference type="ARBA" id="ARBA00023125"/>
    </source>
</evidence>
<sequence length="205" mass="22803">MAIPTPTDRGPSRPALRARYDGRRDEVVAVAAQLFAERGYHGTSMADLTAATGLAPGGLYHYIGSKESLLVRICDELMDPLLAEAQPIATDGAAPEDRLRRLLRTWMIHVDEHHDHMLVFQQERTLLAEGAQWRDVRHKRKTFEELLDAVLRDCEAAGLLRLGDRRLTLSALLGMVNYSPQWLRPGGRLTPEEIANGYGDLVLAG</sequence>
<evidence type="ECO:0000256" key="2">
    <source>
        <dbReference type="ARBA" id="ARBA00023015"/>
    </source>
</evidence>
<name>A0A6J7IAH8_9ZZZZ</name>
<dbReference type="EMBL" id="CAFBMX010000004">
    <property type="protein sequence ID" value="CAB4927700.1"/>
    <property type="molecule type" value="Genomic_DNA"/>
</dbReference>
<dbReference type="SUPFAM" id="SSF46689">
    <property type="entry name" value="Homeodomain-like"/>
    <property type="match status" value="1"/>
</dbReference>
<dbReference type="AlphaFoldDB" id="A0A6J7IAH8"/>
<dbReference type="PRINTS" id="PR00455">
    <property type="entry name" value="HTHTETR"/>
</dbReference>
<dbReference type="SUPFAM" id="SSF48498">
    <property type="entry name" value="Tetracyclin repressor-like, C-terminal domain"/>
    <property type="match status" value="1"/>
</dbReference>
<organism evidence="6">
    <name type="scientific">freshwater metagenome</name>
    <dbReference type="NCBI Taxonomy" id="449393"/>
    <lineage>
        <taxon>unclassified sequences</taxon>
        <taxon>metagenomes</taxon>
        <taxon>ecological metagenomes</taxon>
    </lineage>
</organism>
<dbReference type="InterPro" id="IPR036271">
    <property type="entry name" value="Tet_transcr_reg_TetR-rel_C_sf"/>
</dbReference>
<dbReference type="PANTHER" id="PTHR30055">
    <property type="entry name" value="HTH-TYPE TRANSCRIPTIONAL REGULATOR RUTR"/>
    <property type="match status" value="1"/>
</dbReference>
<keyword evidence="4" id="KW-0804">Transcription</keyword>
<dbReference type="InterPro" id="IPR050109">
    <property type="entry name" value="HTH-type_TetR-like_transc_reg"/>
</dbReference>
<keyword evidence="1" id="KW-0678">Repressor</keyword>
<dbReference type="InterPro" id="IPR009057">
    <property type="entry name" value="Homeodomain-like_sf"/>
</dbReference>
<dbReference type="Pfam" id="PF17932">
    <property type="entry name" value="TetR_C_24"/>
    <property type="match status" value="1"/>
</dbReference>
<evidence type="ECO:0000256" key="1">
    <source>
        <dbReference type="ARBA" id="ARBA00022491"/>
    </source>
</evidence>
<dbReference type="GO" id="GO:0000976">
    <property type="term" value="F:transcription cis-regulatory region binding"/>
    <property type="evidence" value="ECO:0007669"/>
    <property type="project" value="TreeGrafter"/>
</dbReference>
<dbReference type="Pfam" id="PF00440">
    <property type="entry name" value="TetR_N"/>
    <property type="match status" value="1"/>
</dbReference>
<dbReference type="Gene3D" id="1.10.10.60">
    <property type="entry name" value="Homeodomain-like"/>
    <property type="match status" value="1"/>
</dbReference>
<keyword evidence="3" id="KW-0238">DNA-binding</keyword>
<gene>
    <name evidence="6" type="ORF">UFOPK3674_00956</name>
</gene>
<protein>
    <submittedName>
        <fullName evidence="6">Unannotated protein</fullName>
    </submittedName>
</protein>
<accession>A0A6J7IAH8</accession>
<evidence type="ECO:0000313" key="6">
    <source>
        <dbReference type="EMBL" id="CAB4927700.1"/>
    </source>
</evidence>
<proteinExistence type="predicted"/>
<dbReference type="PROSITE" id="PS50977">
    <property type="entry name" value="HTH_TETR_2"/>
    <property type="match status" value="1"/>
</dbReference>
<dbReference type="Gene3D" id="1.10.357.10">
    <property type="entry name" value="Tetracycline Repressor, domain 2"/>
    <property type="match status" value="1"/>
</dbReference>
<keyword evidence="2" id="KW-0805">Transcription regulation</keyword>
<dbReference type="GO" id="GO:0003700">
    <property type="term" value="F:DNA-binding transcription factor activity"/>
    <property type="evidence" value="ECO:0007669"/>
    <property type="project" value="TreeGrafter"/>
</dbReference>
<dbReference type="InterPro" id="IPR041490">
    <property type="entry name" value="KstR2_TetR_C"/>
</dbReference>
<dbReference type="InterPro" id="IPR001647">
    <property type="entry name" value="HTH_TetR"/>
</dbReference>
<dbReference type="PANTHER" id="PTHR30055:SF175">
    <property type="entry name" value="HTH-TYPE TRANSCRIPTIONAL REPRESSOR KSTR2"/>
    <property type="match status" value="1"/>
</dbReference>
<evidence type="ECO:0000256" key="4">
    <source>
        <dbReference type="ARBA" id="ARBA00023163"/>
    </source>
</evidence>